<dbReference type="Pfam" id="PF11840">
    <property type="entry name" value="DUF3360"/>
    <property type="match status" value="1"/>
</dbReference>
<dbReference type="AlphaFoldDB" id="A0A0B8P5W6"/>
<organism evidence="2 3">
    <name type="scientific">Vibrio ishigakensis</name>
    <dbReference type="NCBI Taxonomy" id="1481914"/>
    <lineage>
        <taxon>Bacteria</taxon>
        <taxon>Pseudomonadati</taxon>
        <taxon>Pseudomonadota</taxon>
        <taxon>Gammaproteobacteria</taxon>
        <taxon>Vibrionales</taxon>
        <taxon>Vibrionaceae</taxon>
        <taxon>Vibrio</taxon>
    </lineage>
</organism>
<dbReference type="Proteomes" id="UP000031670">
    <property type="component" value="Unassembled WGS sequence"/>
</dbReference>
<evidence type="ECO:0000256" key="1">
    <source>
        <dbReference type="SAM" id="Phobius"/>
    </source>
</evidence>
<dbReference type="EMBL" id="BBSA01000005">
    <property type="protein sequence ID" value="GAM62265.1"/>
    <property type="molecule type" value="Genomic_DNA"/>
</dbReference>
<protein>
    <submittedName>
        <fullName evidence="2">Uncharacterized protein</fullName>
    </submittedName>
</protein>
<sequence>MYSAVMMSWADGLTQAWPHVNLGKDFAIEVARVEMLIPALLFCILASGFLTLVQTLLVTTAR</sequence>
<reference evidence="2 3" key="2">
    <citation type="submission" date="2015-01" db="EMBL/GenBank/DDBJ databases">
        <authorList>
            <consortium name="NBRP consortium"/>
            <person name="Sawabe T."/>
            <person name="Meirelles P."/>
            <person name="Feng G."/>
            <person name="Sayaka M."/>
            <person name="Hattori M."/>
            <person name="Ohkuma M."/>
        </authorList>
    </citation>
    <scope>NUCLEOTIDE SEQUENCE [LARGE SCALE GENOMIC DNA]</scope>
    <source>
        <strain evidence="2 3">JCM19232</strain>
    </source>
</reference>
<keyword evidence="1" id="KW-0812">Transmembrane</keyword>
<gene>
    <name evidence="2" type="ORF">JCM19232_5229</name>
</gene>
<proteinExistence type="predicted"/>
<keyword evidence="1" id="KW-0472">Membrane</keyword>
<keyword evidence="1" id="KW-1133">Transmembrane helix</keyword>
<evidence type="ECO:0000313" key="2">
    <source>
        <dbReference type="EMBL" id="GAM62265.1"/>
    </source>
</evidence>
<dbReference type="InterPro" id="IPR021794">
    <property type="entry name" value="DUF3360"/>
</dbReference>
<name>A0A0B8P5W6_9VIBR</name>
<accession>A0A0B8P5W6</accession>
<comment type="caution">
    <text evidence="2">The sequence shown here is derived from an EMBL/GenBank/DDBJ whole genome shotgun (WGS) entry which is preliminary data.</text>
</comment>
<evidence type="ECO:0000313" key="3">
    <source>
        <dbReference type="Proteomes" id="UP000031670"/>
    </source>
</evidence>
<feature type="transmembrane region" description="Helical" evidence="1">
    <location>
        <begin position="35"/>
        <end position="58"/>
    </location>
</feature>
<reference evidence="2 3" key="1">
    <citation type="submission" date="2015-01" db="EMBL/GenBank/DDBJ databases">
        <title>Vibrio sp. C5 JCM 19232 whole genome shotgun sequence.</title>
        <authorList>
            <person name="Sawabe T."/>
            <person name="Meirelles P."/>
            <person name="Feng G."/>
            <person name="Sayaka M."/>
            <person name="Hattori M."/>
            <person name="Ohkuma M."/>
        </authorList>
    </citation>
    <scope>NUCLEOTIDE SEQUENCE [LARGE SCALE GENOMIC DNA]</scope>
    <source>
        <strain evidence="2 3">JCM19232</strain>
    </source>
</reference>